<dbReference type="AlphaFoldDB" id="Q6KH67"/>
<dbReference type="STRING" id="267748.MMOB5770"/>
<sequence length="187" mass="21878">MIAITGKSGAGKTYYSTKLRKLGYKVFIGDEFNNIIYSFNNEGYNLVKNHISGTLVNEKGVDKPKLVAWILEDFKNNLEKLKNLIEPLHFEHLKKNKYDFAELALITKESNFRDLFLEIIFLNISENKRKKNLIEKRKISLEQYLNINKKIADHSEGKHFFNIKFEIDSVKEEDVLNYLINKSKNSN</sequence>
<dbReference type="GO" id="GO:0015937">
    <property type="term" value="P:coenzyme A biosynthetic process"/>
    <property type="evidence" value="ECO:0007669"/>
    <property type="project" value="InterPro"/>
</dbReference>
<dbReference type="Proteomes" id="UP000009072">
    <property type="component" value="Chromosome"/>
</dbReference>
<keyword evidence="3" id="KW-0808">Transferase</keyword>
<dbReference type="eggNOG" id="COG0237">
    <property type="taxonomic scope" value="Bacteria"/>
</dbReference>
<evidence type="ECO:0000313" key="3">
    <source>
        <dbReference type="EMBL" id="AAT28063.1"/>
    </source>
</evidence>
<proteinExistence type="predicted"/>
<dbReference type="Pfam" id="PF01121">
    <property type="entry name" value="CoaE"/>
    <property type="match status" value="1"/>
</dbReference>
<keyword evidence="2" id="KW-0067">ATP-binding</keyword>
<keyword evidence="1" id="KW-0547">Nucleotide-binding</keyword>
<dbReference type="SUPFAM" id="SSF52540">
    <property type="entry name" value="P-loop containing nucleoside triphosphate hydrolases"/>
    <property type="match status" value="1"/>
</dbReference>
<keyword evidence="4" id="KW-1185">Reference proteome</keyword>
<dbReference type="GO" id="GO:0004140">
    <property type="term" value="F:dephospho-CoA kinase activity"/>
    <property type="evidence" value="ECO:0007669"/>
    <property type="project" value="UniProtKB-EC"/>
</dbReference>
<dbReference type="HOGENOM" id="CLU_057180_4_0_14"/>
<name>Q6KH67_MYCM1</name>
<keyword evidence="3" id="KW-0418">Kinase</keyword>
<dbReference type="OrthoDB" id="399073at2"/>
<organism evidence="3 4">
    <name type="scientific">Mycoplasma mobile (strain ATCC 43663 / 163K / NCTC 11711)</name>
    <name type="common">Mesomycoplasma mobile</name>
    <dbReference type="NCBI Taxonomy" id="267748"/>
    <lineage>
        <taxon>Bacteria</taxon>
        <taxon>Bacillati</taxon>
        <taxon>Mycoplasmatota</taxon>
        <taxon>Mycoplasmoidales</taxon>
        <taxon>Metamycoplasmataceae</taxon>
        <taxon>Mesomycoplasma</taxon>
    </lineage>
</organism>
<reference evidence="3 4" key="1">
    <citation type="journal article" date="2004" name="Genome Res.">
        <title>The complete genome and proteome of Mycoplasma mobile.</title>
        <authorList>
            <person name="Jaffe J.D."/>
            <person name="Stange-Thomann N."/>
            <person name="Smith C."/>
            <person name="DeCaprio D."/>
            <person name="Fisher S."/>
            <person name="Butler J."/>
            <person name="Calvo S."/>
            <person name="Elkins T."/>
            <person name="FitzGerald M.G."/>
            <person name="Hafez N."/>
            <person name="Kodira C.D."/>
            <person name="Major J."/>
            <person name="Wang S."/>
            <person name="Wilkinson J."/>
            <person name="Nicol R."/>
            <person name="Nusbaum C."/>
            <person name="Birren B."/>
            <person name="Berg H.C."/>
            <person name="Church G.M."/>
        </authorList>
    </citation>
    <scope>NUCLEOTIDE SEQUENCE [LARGE SCALE GENOMIC DNA]</scope>
    <source>
        <strain evidence="4">ATCC 43663 / 163K / NCTC 11711</strain>
    </source>
</reference>
<dbReference type="InterPro" id="IPR027417">
    <property type="entry name" value="P-loop_NTPase"/>
</dbReference>
<gene>
    <name evidence="3" type="primary">coaE</name>
    <name evidence="3" type="ordered locus">MMOB5770</name>
</gene>
<accession>Q6KH67</accession>
<dbReference type="RefSeq" id="WP_011265097.1">
    <property type="nucleotide sequence ID" value="NC_006908.1"/>
</dbReference>
<dbReference type="Gene3D" id="3.40.50.300">
    <property type="entry name" value="P-loop containing nucleotide triphosphate hydrolases"/>
    <property type="match status" value="1"/>
</dbReference>
<dbReference type="GO" id="GO:0005524">
    <property type="term" value="F:ATP binding"/>
    <property type="evidence" value="ECO:0007669"/>
    <property type="project" value="UniProtKB-KW"/>
</dbReference>
<dbReference type="InterPro" id="IPR001977">
    <property type="entry name" value="Depp_CoAkinase"/>
</dbReference>
<evidence type="ECO:0000256" key="1">
    <source>
        <dbReference type="ARBA" id="ARBA00022741"/>
    </source>
</evidence>
<evidence type="ECO:0000313" key="4">
    <source>
        <dbReference type="Proteomes" id="UP000009072"/>
    </source>
</evidence>
<dbReference type="KEGG" id="mmo:MMOB5770"/>
<dbReference type="EMBL" id="AE017308">
    <property type="protein sequence ID" value="AAT28063.1"/>
    <property type="molecule type" value="Genomic_DNA"/>
</dbReference>
<dbReference type="EC" id="2.7.1.24" evidence="3"/>
<evidence type="ECO:0000256" key="2">
    <source>
        <dbReference type="ARBA" id="ARBA00022840"/>
    </source>
</evidence>
<protein>
    <submittedName>
        <fullName evidence="3">Hypothetical dephospho-CoA kinase</fullName>
        <ecNumber evidence="3">2.7.1.24</ecNumber>
    </submittedName>
</protein>